<comment type="caution">
    <text evidence="3">The sequence shown here is derived from an EMBL/GenBank/DDBJ whole genome shotgun (WGS) entry which is preliminary data.</text>
</comment>
<evidence type="ECO:0000256" key="2">
    <source>
        <dbReference type="SAM" id="Phobius"/>
    </source>
</evidence>
<keyword evidence="2" id="KW-1133">Transmembrane helix</keyword>
<accession>A0ABS2KZD2</accession>
<name>A0ABS2KZD2_9NOCA</name>
<dbReference type="InterPro" id="IPR022062">
    <property type="entry name" value="DUF3618"/>
</dbReference>
<evidence type="ECO:0000313" key="3">
    <source>
        <dbReference type="EMBL" id="MBM7417297.1"/>
    </source>
</evidence>
<dbReference type="RefSeq" id="WP_204869922.1">
    <property type="nucleotide sequence ID" value="NZ_JAFBBK010000001.1"/>
</dbReference>
<protein>
    <recommendedName>
        <fullName evidence="5">DUF3618 domain-containing protein</fullName>
    </recommendedName>
</protein>
<proteinExistence type="predicted"/>
<feature type="region of interest" description="Disordered" evidence="1">
    <location>
        <begin position="1"/>
        <end position="31"/>
    </location>
</feature>
<organism evidence="3 4">
    <name type="scientific">Rhodococcoides corynebacterioides</name>
    <dbReference type="NCBI Taxonomy" id="53972"/>
    <lineage>
        <taxon>Bacteria</taxon>
        <taxon>Bacillati</taxon>
        <taxon>Actinomycetota</taxon>
        <taxon>Actinomycetes</taxon>
        <taxon>Mycobacteriales</taxon>
        <taxon>Nocardiaceae</taxon>
        <taxon>Rhodococcoides</taxon>
    </lineage>
</organism>
<gene>
    <name evidence="3" type="ORF">JOE42_004030</name>
</gene>
<feature type="transmembrane region" description="Helical" evidence="2">
    <location>
        <begin position="84"/>
        <end position="102"/>
    </location>
</feature>
<dbReference type="EMBL" id="JAFBBK010000001">
    <property type="protein sequence ID" value="MBM7417297.1"/>
    <property type="molecule type" value="Genomic_DNA"/>
</dbReference>
<dbReference type="Proteomes" id="UP000703038">
    <property type="component" value="Unassembled WGS sequence"/>
</dbReference>
<feature type="compositionally biased region" description="Basic and acidic residues" evidence="1">
    <location>
        <begin position="1"/>
        <end position="18"/>
    </location>
</feature>
<sequence length="123" mass="13075">MTDPKDASEPRHALRTEADAEPPSVEQQREELAETVEALAAKVDVPARVSAAAHESTEKVQEVAQQGVAKAQQGVAQVKENPQVAGISLAGALAAVVLVALVRRRRARKALRQQSVLDILAGR</sequence>
<dbReference type="Pfam" id="PF12277">
    <property type="entry name" value="DUF3618"/>
    <property type="match status" value="1"/>
</dbReference>
<evidence type="ECO:0008006" key="5">
    <source>
        <dbReference type="Google" id="ProtNLM"/>
    </source>
</evidence>
<evidence type="ECO:0000256" key="1">
    <source>
        <dbReference type="SAM" id="MobiDB-lite"/>
    </source>
</evidence>
<keyword evidence="2" id="KW-0812">Transmembrane</keyword>
<reference evidence="3 4" key="1">
    <citation type="submission" date="2021-01" db="EMBL/GenBank/DDBJ databases">
        <title>Genomics of switchgrass bacterial isolates.</title>
        <authorList>
            <person name="Shade A."/>
        </authorList>
    </citation>
    <scope>NUCLEOTIDE SEQUENCE [LARGE SCALE GENOMIC DNA]</scope>
    <source>
        <strain evidence="3 4">PvP111</strain>
    </source>
</reference>
<evidence type="ECO:0000313" key="4">
    <source>
        <dbReference type="Proteomes" id="UP000703038"/>
    </source>
</evidence>
<keyword evidence="4" id="KW-1185">Reference proteome</keyword>
<keyword evidence="2" id="KW-0472">Membrane</keyword>